<dbReference type="InParanoid" id="A2EI41"/>
<accession>A2EI41</accession>
<dbReference type="SMR" id="A2EI41"/>
<gene>
    <name evidence="1" type="ORF">TVAG_273640</name>
</gene>
<keyword evidence="2" id="KW-1185">Reference proteome</keyword>
<dbReference type="Proteomes" id="UP000001542">
    <property type="component" value="Unassembled WGS sequence"/>
</dbReference>
<dbReference type="KEGG" id="tva:4765575"/>
<dbReference type="VEuPathDB" id="TrichDB:TVAG_273640"/>
<dbReference type="RefSeq" id="XP_001319903.1">
    <property type="nucleotide sequence ID" value="XM_001319868.1"/>
</dbReference>
<protein>
    <recommendedName>
        <fullName evidence="3">F5/8 type C domain-containing protein</fullName>
    </recommendedName>
</protein>
<name>A2EI41_TRIV3</name>
<dbReference type="SUPFAM" id="SSF49785">
    <property type="entry name" value="Galactose-binding domain-like"/>
    <property type="match status" value="1"/>
</dbReference>
<dbReference type="InterPro" id="IPR008979">
    <property type="entry name" value="Galactose-bd-like_sf"/>
</dbReference>
<evidence type="ECO:0000313" key="1">
    <source>
        <dbReference type="EMBL" id="EAY07680.1"/>
    </source>
</evidence>
<organism evidence="1 2">
    <name type="scientific">Trichomonas vaginalis (strain ATCC PRA-98 / G3)</name>
    <dbReference type="NCBI Taxonomy" id="412133"/>
    <lineage>
        <taxon>Eukaryota</taxon>
        <taxon>Metamonada</taxon>
        <taxon>Parabasalia</taxon>
        <taxon>Trichomonadida</taxon>
        <taxon>Trichomonadidae</taxon>
        <taxon>Trichomonas</taxon>
    </lineage>
</organism>
<reference evidence="1" key="1">
    <citation type="submission" date="2006-10" db="EMBL/GenBank/DDBJ databases">
        <authorList>
            <person name="Amadeo P."/>
            <person name="Zhao Q."/>
            <person name="Wortman J."/>
            <person name="Fraser-Liggett C."/>
            <person name="Carlton J."/>
        </authorList>
    </citation>
    <scope>NUCLEOTIDE SEQUENCE</scope>
    <source>
        <strain evidence="1">G3</strain>
    </source>
</reference>
<proteinExistence type="predicted"/>
<dbReference type="VEuPathDB" id="TrichDB:TVAGG3_0521930"/>
<dbReference type="Gene3D" id="2.60.120.260">
    <property type="entry name" value="Galactose-binding domain-like"/>
    <property type="match status" value="1"/>
</dbReference>
<reference evidence="1" key="2">
    <citation type="journal article" date="2007" name="Science">
        <title>Draft genome sequence of the sexually transmitted pathogen Trichomonas vaginalis.</title>
        <authorList>
            <person name="Carlton J.M."/>
            <person name="Hirt R.P."/>
            <person name="Silva J.C."/>
            <person name="Delcher A.L."/>
            <person name="Schatz M."/>
            <person name="Zhao Q."/>
            <person name="Wortman J.R."/>
            <person name="Bidwell S.L."/>
            <person name="Alsmark U.C.M."/>
            <person name="Besteiro S."/>
            <person name="Sicheritz-Ponten T."/>
            <person name="Noel C.J."/>
            <person name="Dacks J.B."/>
            <person name="Foster P.G."/>
            <person name="Simillion C."/>
            <person name="Van de Peer Y."/>
            <person name="Miranda-Saavedra D."/>
            <person name="Barton G.J."/>
            <person name="Westrop G.D."/>
            <person name="Mueller S."/>
            <person name="Dessi D."/>
            <person name="Fiori P.L."/>
            <person name="Ren Q."/>
            <person name="Paulsen I."/>
            <person name="Zhang H."/>
            <person name="Bastida-Corcuera F.D."/>
            <person name="Simoes-Barbosa A."/>
            <person name="Brown M.T."/>
            <person name="Hayes R.D."/>
            <person name="Mukherjee M."/>
            <person name="Okumura C.Y."/>
            <person name="Schneider R."/>
            <person name="Smith A.J."/>
            <person name="Vanacova S."/>
            <person name="Villalvazo M."/>
            <person name="Haas B.J."/>
            <person name="Pertea M."/>
            <person name="Feldblyum T.V."/>
            <person name="Utterback T.R."/>
            <person name="Shu C.L."/>
            <person name="Osoegawa K."/>
            <person name="de Jong P.J."/>
            <person name="Hrdy I."/>
            <person name="Horvathova L."/>
            <person name="Zubacova Z."/>
            <person name="Dolezal P."/>
            <person name="Malik S.B."/>
            <person name="Logsdon J.M. Jr."/>
            <person name="Henze K."/>
            <person name="Gupta A."/>
            <person name="Wang C.C."/>
            <person name="Dunne R.L."/>
            <person name="Upcroft J.A."/>
            <person name="Upcroft P."/>
            <person name="White O."/>
            <person name="Salzberg S.L."/>
            <person name="Tang P."/>
            <person name="Chiu C.-H."/>
            <person name="Lee Y.-S."/>
            <person name="Embley T.M."/>
            <person name="Coombs G.H."/>
            <person name="Mottram J.C."/>
            <person name="Tachezy J."/>
            <person name="Fraser-Liggett C.M."/>
            <person name="Johnson P.J."/>
        </authorList>
    </citation>
    <scope>NUCLEOTIDE SEQUENCE [LARGE SCALE GENOMIC DNA]</scope>
    <source>
        <strain evidence="1">G3</strain>
    </source>
</reference>
<dbReference type="EMBL" id="DS113394">
    <property type="protein sequence ID" value="EAY07680.1"/>
    <property type="molecule type" value="Genomic_DNA"/>
</dbReference>
<evidence type="ECO:0000313" key="2">
    <source>
        <dbReference type="Proteomes" id="UP000001542"/>
    </source>
</evidence>
<sequence>MLYNIFYVRSFANAKPLLQHAASSGSLEVKVSGNSYPKGAKFDDPIDLANLYDEESESHYDWCSNIRTEKDPLPYAEFRYERKKFVVESYTLQMGCHDKEYCCKSLLENDTCVDCQLTGWLFQISNDQVKWETVSRVEDAKESLDCKVKRYRLNKKRITRYVRLIPLDNSSKCMQFSKFDVLGLYEFDPIADGNKNVIGRIHKQRQFWY</sequence>
<dbReference type="AlphaFoldDB" id="A2EI41"/>
<evidence type="ECO:0008006" key="3">
    <source>
        <dbReference type="Google" id="ProtNLM"/>
    </source>
</evidence>